<dbReference type="KEGG" id="cmos:111453528"/>
<dbReference type="GO" id="GO:0005634">
    <property type="term" value="C:nucleus"/>
    <property type="evidence" value="ECO:0007669"/>
    <property type="project" value="UniProtKB-SubCell"/>
</dbReference>
<gene>
    <name evidence="4" type="primary">LOC111453528</name>
</gene>
<evidence type="ECO:0000313" key="3">
    <source>
        <dbReference type="Proteomes" id="UP000504609"/>
    </source>
</evidence>
<comment type="subcellular location">
    <subcellularLocation>
        <location evidence="1">Nucleus</location>
    </subcellularLocation>
    <subcellularLocation>
        <location evidence="1">Chromosome</location>
        <location evidence="1">Centromere</location>
        <location evidence="1">Kinetochore</location>
    </subcellularLocation>
</comment>
<keyword evidence="3" id="KW-1185">Reference proteome</keyword>
<reference evidence="4" key="1">
    <citation type="submission" date="2025-08" db="UniProtKB">
        <authorList>
            <consortium name="RefSeq"/>
        </authorList>
    </citation>
    <scope>IDENTIFICATION</scope>
    <source>
        <tissue evidence="4">Young leaves</tissue>
    </source>
</reference>
<dbReference type="GO" id="GO:0000776">
    <property type="term" value="C:kinetochore"/>
    <property type="evidence" value="ECO:0007669"/>
    <property type="project" value="UniProtKB-KW"/>
</dbReference>
<dbReference type="RefSeq" id="XP_022950424.1">
    <property type="nucleotide sequence ID" value="XM_023094656.1"/>
</dbReference>
<comment type="subunit">
    <text evidence="1">Component of the NDC80 complex.</text>
</comment>
<evidence type="ECO:0000256" key="2">
    <source>
        <dbReference type="SAM" id="Coils"/>
    </source>
</evidence>
<evidence type="ECO:0000313" key="4">
    <source>
        <dbReference type="RefSeq" id="XP_022950424.1"/>
    </source>
</evidence>
<dbReference type="GO" id="GO:0051301">
    <property type="term" value="P:cell division"/>
    <property type="evidence" value="ECO:0007669"/>
    <property type="project" value="UniProtKB-UniRule"/>
</dbReference>
<dbReference type="GO" id="GO:0051983">
    <property type="term" value="P:regulation of chromosome segregation"/>
    <property type="evidence" value="ECO:0007669"/>
    <property type="project" value="InterPro"/>
</dbReference>
<dbReference type="AlphaFoldDB" id="A0A6J1GFS1"/>
<dbReference type="GeneID" id="111453528"/>
<comment type="function">
    <text evidence="1">Acts as a component of the essential kinetochore-associated NDC80 complex, which is required for chromosome segregation and spindle checkpoint activity.</text>
</comment>
<feature type="coiled-coil region" evidence="2">
    <location>
        <begin position="51"/>
        <end position="78"/>
    </location>
</feature>
<keyword evidence="1" id="KW-0158">Chromosome</keyword>
<keyword evidence="2" id="KW-0175">Coiled coil</keyword>
<keyword evidence="1" id="KW-0995">Kinetochore</keyword>
<comment type="similarity">
    <text evidence="1">Belongs to the SPC24 family.</text>
</comment>
<dbReference type="Proteomes" id="UP000504609">
    <property type="component" value="Unplaced"/>
</dbReference>
<proteinExistence type="inferred from homology"/>
<dbReference type="PANTHER" id="PTHR35730:SF2">
    <property type="entry name" value="KINETOCHORE PROTEIN SPC24 HOMOLOG-RELATED"/>
    <property type="match status" value="1"/>
</dbReference>
<dbReference type="Gene3D" id="3.30.160.570">
    <property type="entry name" value="Ncd80 complex, Spc24 subunit"/>
    <property type="match status" value="1"/>
</dbReference>
<keyword evidence="1" id="KW-0498">Mitosis</keyword>
<keyword evidence="1" id="KW-0137">Centromere</keyword>
<accession>A0A6J1GFS1</accession>
<protein>
    <recommendedName>
        <fullName evidence="1">Kinetochore protein Spc24</fullName>
    </recommendedName>
</protein>
<dbReference type="InterPro" id="IPR044951">
    <property type="entry name" value="SPC24-like"/>
</dbReference>
<evidence type="ECO:0000256" key="1">
    <source>
        <dbReference type="RuleBase" id="RU368011"/>
    </source>
</evidence>
<sequence length="201" mass="23165">MADFAGKFNIEELLSYGDDLVALLNDQNDVQTLNQCLEHFKTLQSSCFDDFSNVQSSVQDYEKKIEACRQKTEEARTSTVSDDEIDILEKELGEELGKGNLLMEEIRIITSEINDLDRQRISVQERKQAMKKLEQQELRTQRKLSMYASVTDIIPNMDDQSKISGHIVDRNKRVVQEFEFDPTNISSFDICNGIWNMINSP</sequence>
<organism evidence="3 4">
    <name type="scientific">Cucurbita moschata</name>
    <name type="common">Winter crookneck squash</name>
    <name type="synonym">Cucurbita pepo var. moschata</name>
    <dbReference type="NCBI Taxonomy" id="3662"/>
    <lineage>
        <taxon>Eukaryota</taxon>
        <taxon>Viridiplantae</taxon>
        <taxon>Streptophyta</taxon>
        <taxon>Embryophyta</taxon>
        <taxon>Tracheophyta</taxon>
        <taxon>Spermatophyta</taxon>
        <taxon>Magnoliopsida</taxon>
        <taxon>eudicotyledons</taxon>
        <taxon>Gunneridae</taxon>
        <taxon>Pentapetalae</taxon>
        <taxon>rosids</taxon>
        <taxon>fabids</taxon>
        <taxon>Cucurbitales</taxon>
        <taxon>Cucurbitaceae</taxon>
        <taxon>Cucurbiteae</taxon>
        <taxon>Cucurbita</taxon>
    </lineage>
</organism>
<name>A0A6J1GFS1_CUCMO</name>
<keyword evidence="1" id="KW-0132">Cell division</keyword>
<dbReference type="InterPro" id="IPR013252">
    <property type="entry name" value="Ndc80_Spc24"/>
</dbReference>
<keyword evidence="1" id="KW-0131">Cell cycle</keyword>
<dbReference type="PANTHER" id="PTHR35730">
    <property type="entry name" value="KINETOCHORE PROTEIN SPC24 HOMOLOG-RELATED"/>
    <property type="match status" value="1"/>
</dbReference>
<dbReference type="Pfam" id="PF08286">
    <property type="entry name" value="Spc24"/>
    <property type="match status" value="1"/>
</dbReference>
<keyword evidence="1" id="KW-0539">Nucleus</keyword>
<feature type="coiled-coil region" evidence="2">
    <location>
        <begin position="116"/>
        <end position="143"/>
    </location>
</feature>